<organism evidence="2 4">
    <name type="scientific">Dickeya dianthicola</name>
    <dbReference type="NCBI Taxonomy" id="204039"/>
    <lineage>
        <taxon>Bacteria</taxon>
        <taxon>Pseudomonadati</taxon>
        <taxon>Pseudomonadota</taxon>
        <taxon>Gammaproteobacteria</taxon>
        <taxon>Enterobacterales</taxon>
        <taxon>Pectobacteriaceae</taxon>
        <taxon>Dickeya</taxon>
    </lineage>
</organism>
<sequence>MTGSKGSLMIDDALGYIKNILSQQLCHQFDSDGELVVVNNLVELNGGYPLKNQNKMVLTLINLEHETIKPFYGGRSASSPENTRIRQIMPAVRFNLDVLFTAHFDDYHEALKFLSATIAFFQASPTLGRQQFPDMPDDVIQLQFEIENSSYEKTQNLWNALGARYQPSIIYKIRHITIQSNQIAGETPVLQHVTNQVSP</sequence>
<dbReference type="Proteomes" id="UP000245055">
    <property type="component" value="Unassembled WGS sequence"/>
</dbReference>
<reference evidence="3 5" key="2">
    <citation type="submission" date="2018-09" db="EMBL/GenBank/DDBJ databases">
        <title>Phylogenetic diversity of Pectobacterium and Dickeya strains causing blackleg disease of potato in Morocco.</title>
        <authorList>
            <person name="Oulghazi S."/>
            <person name="Moumni M."/>
            <person name="Faure D."/>
        </authorList>
    </citation>
    <scope>NUCLEOTIDE SEQUENCE [LARGE SCALE GENOMIC DNA]</scope>
    <source>
        <strain evidence="3 5">S4.16.03.LID</strain>
    </source>
</reference>
<evidence type="ECO:0000313" key="5">
    <source>
        <dbReference type="Proteomes" id="UP000266633"/>
    </source>
</evidence>
<evidence type="ECO:0000313" key="4">
    <source>
        <dbReference type="Proteomes" id="UP000245055"/>
    </source>
</evidence>
<evidence type="ECO:0000259" key="1">
    <source>
        <dbReference type="Pfam" id="PF14065"/>
    </source>
</evidence>
<accession>A0AAX1C6X5</accession>
<feature type="domain" description="Pvc16 N-terminal" evidence="1">
    <location>
        <begin position="49"/>
        <end position="190"/>
    </location>
</feature>
<proteinExistence type="predicted"/>
<dbReference type="EMBL" id="QZDO01000083">
    <property type="protein sequence ID" value="RJL66327.1"/>
    <property type="molecule type" value="Genomic_DNA"/>
</dbReference>
<gene>
    <name evidence="3" type="ORF">D5077_20510</name>
    <name evidence="2" type="ORF">DF213_09185</name>
</gene>
<reference evidence="2 4" key="1">
    <citation type="submission" date="2018-05" db="EMBL/GenBank/DDBJ databases">
        <title>Genomic diversity of pathogens causing Blackleg of Potato in Pakistan.</title>
        <authorList>
            <person name="Sarfraz S."/>
            <person name="Riaz K."/>
            <person name="Oulghazi S."/>
            <person name="Cigna J."/>
            <person name="Sahi S.T."/>
            <person name="Khan S.H."/>
            <person name="Hameed A."/>
            <person name="Faure D."/>
        </authorList>
    </citation>
    <scope>NUCLEOTIDE SEQUENCE [LARGE SCALE GENOMIC DNA]</scope>
    <source>
        <strain evidence="2 4">SS70</strain>
    </source>
</reference>
<comment type="caution">
    <text evidence="2">The sequence shown here is derived from an EMBL/GenBank/DDBJ whole genome shotgun (WGS) entry which is preliminary data.</text>
</comment>
<dbReference type="AlphaFoldDB" id="A0AAX1C6X5"/>
<dbReference type="Pfam" id="PF14065">
    <property type="entry name" value="Pvc16_N"/>
    <property type="match status" value="1"/>
</dbReference>
<dbReference type="EMBL" id="QESZ01000012">
    <property type="protein sequence ID" value="PWD73830.1"/>
    <property type="molecule type" value="Genomic_DNA"/>
</dbReference>
<name>A0AAX1C6X5_9GAMM</name>
<evidence type="ECO:0000313" key="2">
    <source>
        <dbReference type="EMBL" id="PWD73830.1"/>
    </source>
</evidence>
<evidence type="ECO:0000313" key="3">
    <source>
        <dbReference type="EMBL" id="RJL66327.1"/>
    </source>
</evidence>
<protein>
    <submittedName>
        <fullName evidence="2">DUF4255 domain-containing protein</fullName>
    </submittedName>
</protein>
<keyword evidence="5" id="KW-1185">Reference proteome</keyword>
<dbReference type="Proteomes" id="UP000266633">
    <property type="component" value="Unassembled WGS sequence"/>
</dbReference>
<dbReference type="InterPro" id="IPR025351">
    <property type="entry name" value="Pvc16_N"/>
</dbReference>